<dbReference type="InterPro" id="IPR011989">
    <property type="entry name" value="ARM-like"/>
</dbReference>
<evidence type="ECO:0000313" key="3">
    <source>
        <dbReference type="Proteomes" id="UP000824469"/>
    </source>
</evidence>
<name>A0AA38LBH5_TAXCH</name>
<dbReference type="Gene3D" id="1.25.10.10">
    <property type="entry name" value="Leucine-rich Repeat Variant"/>
    <property type="match status" value="1"/>
</dbReference>
<evidence type="ECO:0000313" key="2">
    <source>
        <dbReference type="EMBL" id="KAH9314497.1"/>
    </source>
</evidence>
<dbReference type="Proteomes" id="UP000824469">
    <property type="component" value="Unassembled WGS sequence"/>
</dbReference>
<organism evidence="2 3">
    <name type="scientific">Taxus chinensis</name>
    <name type="common">Chinese yew</name>
    <name type="synonym">Taxus wallichiana var. chinensis</name>
    <dbReference type="NCBI Taxonomy" id="29808"/>
    <lineage>
        <taxon>Eukaryota</taxon>
        <taxon>Viridiplantae</taxon>
        <taxon>Streptophyta</taxon>
        <taxon>Embryophyta</taxon>
        <taxon>Tracheophyta</taxon>
        <taxon>Spermatophyta</taxon>
        <taxon>Pinopsida</taxon>
        <taxon>Pinidae</taxon>
        <taxon>Conifers II</taxon>
        <taxon>Cupressales</taxon>
        <taxon>Taxaceae</taxon>
        <taxon>Taxus</taxon>
    </lineage>
</organism>
<dbReference type="OMA" id="CSMAIPA"/>
<accession>A0AA38LBH5</accession>
<keyword evidence="1" id="KW-0833">Ubl conjugation pathway</keyword>
<dbReference type="EMBL" id="JAHRHJ020000005">
    <property type="protein sequence ID" value="KAH9314497.1"/>
    <property type="molecule type" value="Genomic_DNA"/>
</dbReference>
<reference evidence="2 3" key="1">
    <citation type="journal article" date="2021" name="Nat. Plants">
        <title>The Taxus genome provides insights into paclitaxel biosynthesis.</title>
        <authorList>
            <person name="Xiong X."/>
            <person name="Gou J."/>
            <person name="Liao Q."/>
            <person name="Li Y."/>
            <person name="Zhou Q."/>
            <person name="Bi G."/>
            <person name="Li C."/>
            <person name="Du R."/>
            <person name="Wang X."/>
            <person name="Sun T."/>
            <person name="Guo L."/>
            <person name="Liang H."/>
            <person name="Lu P."/>
            <person name="Wu Y."/>
            <person name="Zhang Z."/>
            <person name="Ro D.K."/>
            <person name="Shang Y."/>
            <person name="Huang S."/>
            <person name="Yan J."/>
        </authorList>
    </citation>
    <scope>NUCLEOTIDE SEQUENCE [LARGE SCALE GENOMIC DNA]</scope>
    <source>
        <strain evidence="2">Ta-2019</strain>
    </source>
</reference>
<dbReference type="SUPFAM" id="SSF48371">
    <property type="entry name" value="ARM repeat"/>
    <property type="match status" value="1"/>
</dbReference>
<evidence type="ECO:0000256" key="1">
    <source>
        <dbReference type="ARBA" id="ARBA00022786"/>
    </source>
</evidence>
<feature type="non-terminal residue" evidence="2">
    <location>
        <position position="154"/>
    </location>
</feature>
<comment type="caution">
    <text evidence="2">The sequence shown here is derived from an EMBL/GenBank/DDBJ whole genome shotgun (WGS) entry which is preliminary data.</text>
</comment>
<protein>
    <submittedName>
        <fullName evidence="2">Uncharacterized protein</fullName>
    </submittedName>
</protein>
<gene>
    <name evidence="2" type="ORF">KI387_023124</name>
</gene>
<proteinExistence type="predicted"/>
<dbReference type="PANTHER" id="PTHR23315">
    <property type="entry name" value="U BOX DOMAIN-CONTAINING"/>
    <property type="match status" value="1"/>
</dbReference>
<dbReference type="AlphaFoldDB" id="A0AA38LBH5"/>
<sequence length="154" mass="16320">MIGEKADAIPALVDLMRKGNARGKRDAAIALFNLSIYLDNDVKTLATGTVPLSMTLLTDERPSLTDDALVVLAVLASRVEGLAKIQKTCANPVLVSLLRCAASSRAKENAIAVLVALFRNRGNDIVNEVVSIPLLVPSMSTLLTAGTPRAKRKA</sequence>
<keyword evidence="3" id="KW-1185">Reference proteome</keyword>
<dbReference type="InterPro" id="IPR016024">
    <property type="entry name" value="ARM-type_fold"/>
</dbReference>
<dbReference type="PANTHER" id="PTHR23315:SF224">
    <property type="entry name" value="U-BOX DOMAIN-CONTAINING PROTEIN 1"/>
    <property type="match status" value="1"/>
</dbReference>